<protein>
    <submittedName>
        <fullName evidence="2">Uncharacterized protein</fullName>
    </submittedName>
</protein>
<dbReference type="AlphaFoldDB" id="A0A0F9QNV6"/>
<reference evidence="2" key="1">
    <citation type="journal article" date="2015" name="Nature">
        <title>Complex archaea that bridge the gap between prokaryotes and eukaryotes.</title>
        <authorList>
            <person name="Spang A."/>
            <person name="Saw J.H."/>
            <person name="Jorgensen S.L."/>
            <person name="Zaremba-Niedzwiedzka K."/>
            <person name="Martijn J."/>
            <person name="Lind A.E."/>
            <person name="van Eijk R."/>
            <person name="Schleper C."/>
            <person name="Guy L."/>
            <person name="Ettema T.J."/>
        </authorList>
    </citation>
    <scope>NUCLEOTIDE SEQUENCE</scope>
</reference>
<feature type="coiled-coil region" evidence="1">
    <location>
        <begin position="125"/>
        <end position="169"/>
    </location>
</feature>
<dbReference type="EMBL" id="LAZR01001808">
    <property type="protein sequence ID" value="KKN38717.1"/>
    <property type="molecule type" value="Genomic_DNA"/>
</dbReference>
<gene>
    <name evidence="2" type="ORF">LCGC14_0750690</name>
</gene>
<evidence type="ECO:0000313" key="2">
    <source>
        <dbReference type="EMBL" id="KKN38717.1"/>
    </source>
</evidence>
<evidence type="ECO:0000256" key="1">
    <source>
        <dbReference type="SAM" id="Coils"/>
    </source>
</evidence>
<sequence>MKLWKDAFNTWENLCPFVKRELLTKVDFVDWAEKIRLIDSIEKEAFYSYINILEECEVICPLVLKEDGKNHPFDYRVIYSLVKFKEKLEPLYHPLQFFQIIYWFKHSLRKKPYYPSKEFKELFSLNQLQLKIEKMGREIEFQKHNNISTKNIRDNLTNLENKLKRTQKQTKFYPKGKELRKKLQIIRVRSFLTEDFLSVWIKIESLLLQDESRLFAPNPPMMKLNIEDETNIISVEECIRNYRIWRKQVLDKKKGFLSEDEIKYLKDFHWELNRMVNDSDFGNSGNKGNWFDLFDLIPSDKKDKLEGFTSFYINLLSIKRYIERACWDLFEMEVLKFRDDPDMKPYFCYNNKKDYDLYMRSILLQFDLISSNPFILYVEGETERILLLEYLKRRRFIQFKIINIKGIGNVSHYIKITEDFEDKEFYFFIDYDSYDKYMKNARKYGDNCAFFFQDFVTENFSTKQFYEAFISWIDTLHLSIKDFQKEEILKKLQKSKLYSEQIKNSIQTGEEINEKPQLGFEKIVINFLQQLYSSEMQQNYPQLLKLNKENQIENTREFKDLVKTQLVVRLKTVIIESMELDPQRKDKIFPFEEKLKPFIENILKIINITPISS</sequence>
<proteinExistence type="predicted"/>
<name>A0A0F9QNV6_9ZZZZ</name>
<organism evidence="2">
    <name type="scientific">marine sediment metagenome</name>
    <dbReference type="NCBI Taxonomy" id="412755"/>
    <lineage>
        <taxon>unclassified sequences</taxon>
        <taxon>metagenomes</taxon>
        <taxon>ecological metagenomes</taxon>
    </lineage>
</organism>
<accession>A0A0F9QNV6</accession>
<comment type="caution">
    <text evidence="2">The sequence shown here is derived from an EMBL/GenBank/DDBJ whole genome shotgun (WGS) entry which is preliminary data.</text>
</comment>
<keyword evidence="1" id="KW-0175">Coiled coil</keyword>